<reference evidence="1 2" key="1">
    <citation type="submission" date="2019-08" db="EMBL/GenBank/DDBJ databases">
        <title>Complete genome sequence of Arcobacter acticola.</title>
        <authorList>
            <person name="Miller W."/>
        </authorList>
    </citation>
    <scope>NUCLEOTIDE SEQUENCE [LARGE SCALE GENOMIC DNA]</scope>
    <source>
        <strain evidence="1 2">KCTC 52212</strain>
    </source>
</reference>
<accession>A0A6M8EG54</accession>
<keyword evidence="2" id="KW-1185">Reference proteome</keyword>
<protein>
    <recommendedName>
        <fullName evidence="3">DNA-binding protein</fullName>
    </recommendedName>
</protein>
<dbReference type="Proteomes" id="UP000503483">
    <property type="component" value="Chromosome"/>
</dbReference>
<name>A0A6M8EG54_9BACT</name>
<evidence type="ECO:0008006" key="3">
    <source>
        <dbReference type="Google" id="ProtNLM"/>
    </source>
</evidence>
<proteinExistence type="predicted"/>
<dbReference type="RefSeq" id="WP_172127457.1">
    <property type="nucleotide sequence ID" value="NZ_CP042652.1"/>
</dbReference>
<dbReference type="EMBL" id="CP042652">
    <property type="protein sequence ID" value="QKE29590.1"/>
    <property type="molecule type" value="Genomic_DNA"/>
</dbReference>
<gene>
    <name evidence="1" type="ORF">AACT_2501</name>
</gene>
<organism evidence="1 2">
    <name type="scientific">Arcobacter acticola</name>
    <dbReference type="NCBI Taxonomy" id="1849015"/>
    <lineage>
        <taxon>Bacteria</taxon>
        <taxon>Pseudomonadati</taxon>
        <taxon>Campylobacterota</taxon>
        <taxon>Epsilonproteobacteria</taxon>
        <taxon>Campylobacterales</taxon>
        <taxon>Arcobacteraceae</taxon>
        <taxon>Arcobacter</taxon>
    </lineage>
</organism>
<evidence type="ECO:0000313" key="2">
    <source>
        <dbReference type="Proteomes" id="UP000503483"/>
    </source>
</evidence>
<dbReference type="AlphaFoldDB" id="A0A6M8EG54"/>
<evidence type="ECO:0000313" key="1">
    <source>
        <dbReference type="EMBL" id="QKE29590.1"/>
    </source>
</evidence>
<sequence>MTVDRLIKRKEIFFYLEIKDTKLKELIKAGKFIKPIFIEGFNEALFSLNELQEWITALKDKRDQNVYEKNETAK</sequence>
<dbReference type="KEGG" id="paco:AACT_2501"/>